<protein>
    <submittedName>
        <fullName evidence="1">Uncharacterized protein</fullName>
    </submittedName>
</protein>
<evidence type="ECO:0000313" key="2">
    <source>
        <dbReference type="Proteomes" id="UP000030750"/>
    </source>
</evidence>
<gene>
    <name evidence="1" type="ORF">EBH_0084030</name>
</gene>
<keyword evidence="2" id="KW-1185">Reference proteome</keyword>
<name>U6LPC3_9EIME</name>
<dbReference type="EMBL" id="HG711789">
    <property type="protein sequence ID" value="CDJ49650.1"/>
    <property type="molecule type" value="Genomic_DNA"/>
</dbReference>
<reference evidence="1" key="2">
    <citation type="submission" date="2013-10" db="EMBL/GenBank/DDBJ databases">
        <authorList>
            <person name="Aslett M."/>
        </authorList>
    </citation>
    <scope>NUCLEOTIDE SEQUENCE [LARGE SCALE GENOMIC DNA]</scope>
    <source>
        <strain evidence="1">Houghton</strain>
    </source>
</reference>
<proteinExistence type="predicted"/>
<reference evidence="1" key="1">
    <citation type="submission" date="2013-10" db="EMBL/GenBank/DDBJ databases">
        <title>Genomic analysis of the causative agents of coccidiosis in chickens.</title>
        <authorList>
            <person name="Reid A.J."/>
            <person name="Blake D."/>
            <person name="Billington K."/>
            <person name="Browne H."/>
            <person name="Dunn M."/>
            <person name="Hung S."/>
            <person name="Kawahara F."/>
            <person name="Miranda-Saavedra D."/>
            <person name="Mourier T."/>
            <person name="Nagra H."/>
            <person name="Otto T.D."/>
            <person name="Rawlings N."/>
            <person name="Sanchez A."/>
            <person name="Sanders M."/>
            <person name="Subramaniam C."/>
            <person name="Tay Y."/>
            <person name="Dear P."/>
            <person name="Doerig C."/>
            <person name="Gruber A."/>
            <person name="Parkinson J."/>
            <person name="Shirley M."/>
            <person name="Wan K.L."/>
            <person name="Berriman M."/>
            <person name="Tomley F."/>
            <person name="Pain A."/>
        </authorList>
    </citation>
    <scope>NUCLEOTIDE SEQUENCE [LARGE SCALE GENOMIC DNA]</scope>
    <source>
        <strain evidence="1">Houghton</strain>
    </source>
</reference>
<evidence type="ECO:0000313" key="1">
    <source>
        <dbReference type="EMBL" id="CDJ49650.1"/>
    </source>
</evidence>
<dbReference type="OrthoDB" id="351980at2759"/>
<dbReference type="VEuPathDB" id="ToxoDB:EBH_0084030"/>
<organism evidence="1 2">
    <name type="scientific">Eimeria brunetti</name>
    <dbReference type="NCBI Taxonomy" id="51314"/>
    <lineage>
        <taxon>Eukaryota</taxon>
        <taxon>Sar</taxon>
        <taxon>Alveolata</taxon>
        <taxon>Apicomplexa</taxon>
        <taxon>Conoidasida</taxon>
        <taxon>Coccidia</taxon>
        <taxon>Eucoccidiorida</taxon>
        <taxon>Eimeriorina</taxon>
        <taxon>Eimeriidae</taxon>
        <taxon>Eimeria</taxon>
    </lineage>
</organism>
<sequence length="166" mass="17428">MIADEAVGEMLDRVRGRCRFLGRDEVCHFTKKIDDDEDAVVAPRGGWEVRNKVKTDMAPEARGDEEGLEESGRLLGKGLGCPTQPAGLNVGCGVRPHAGPIIELTKGQVGLLLATAARGNVLMVAVKDMGQDVRQGGDTDAPESVDADVQVGAAEPEGIAAAQQLV</sequence>
<dbReference type="AlphaFoldDB" id="U6LPC3"/>
<dbReference type="Proteomes" id="UP000030750">
    <property type="component" value="Unassembled WGS sequence"/>
</dbReference>
<accession>U6LPC3</accession>